<keyword evidence="4" id="KW-0547">Nucleotide-binding</keyword>
<proteinExistence type="inferred from homology"/>
<dbReference type="PANTHER" id="PTHR22988:SF75">
    <property type="entry name" value="MYOSIN-16-LIKE"/>
    <property type="match status" value="1"/>
</dbReference>
<dbReference type="EC" id="2.7.11.1" evidence="1"/>
<organism evidence="10 11">
    <name type="scientific">Metarhizium rileyi (strain RCEF 4871)</name>
    <name type="common">Nomuraea rileyi</name>
    <dbReference type="NCBI Taxonomy" id="1649241"/>
    <lineage>
        <taxon>Eukaryota</taxon>
        <taxon>Fungi</taxon>
        <taxon>Dikarya</taxon>
        <taxon>Ascomycota</taxon>
        <taxon>Pezizomycotina</taxon>
        <taxon>Sordariomycetes</taxon>
        <taxon>Hypocreomycetidae</taxon>
        <taxon>Hypocreales</taxon>
        <taxon>Clavicipitaceae</taxon>
        <taxon>Metarhizium</taxon>
    </lineage>
</organism>
<keyword evidence="11" id="KW-1185">Reference proteome</keyword>
<evidence type="ECO:0000256" key="5">
    <source>
        <dbReference type="ARBA" id="ARBA00022777"/>
    </source>
</evidence>
<dbReference type="InterPro" id="IPR011009">
    <property type="entry name" value="Kinase-like_dom_sf"/>
</dbReference>
<feature type="domain" description="AGC-kinase C-terminal" evidence="9">
    <location>
        <begin position="274"/>
        <end position="347"/>
    </location>
</feature>
<dbReference type="Gene3D" id="3.30.200.20">
    <property type="entry name" value="Phosphorylase Kinase, domain 1"/>
    <property type="match status" value="1"/>
</dbReference>
<accession>A0A162JDJ1</accession>
<dbReference type="GO" id="GO:0005856">
    <property type="term" value="C:cytoskeleton"/>
    <property type="evidence" value="ECO:0007669"/>
    <property type="project" value="TreeGrafter"/>
</dbReference>
<dbReference type="Gene3D" id="1.10.510.10">
    <property type="entry name" value="Transferase(Phosphotransferase) domain 1"/>
    <property type="match status" value="2"/>
</dbReference>
<comment type="similarity">
    <text evidence="7">Belongs to the protein kinase superfamily. STE Ser/Thr protein kinase family. COT1 subfamily.</text>
</comment>
<dbReference type="InterPro" id="IPR050839">
    <property type="entry name" value="Rho-assoc_Ser/Thr_Kinase"/>
</dbReference>
<dbReference type="SUPFAM" id="SSF56112">
    <property type="entry name" value="Protein kinase-like (PK-like)"/>
    <property type="match status" value="1"/>
</dbReference>
<evidence type="ECO:0000313" key="11">
    <source>
        <dbReference type="Proteomes" id="UP000243498"/>
    </source>
</evidence>
<evidence type="ECO:0000256" key="1">
    <source>
        <dbReference type="ARBA" id="ARBA00012513"/>
    </source>
</evidence>
<dbReference type="OrthoDB" id="3638488at2759"/>
<gene>
    <name evidence="10" type="ORF">NOR_05771</name>
</gene>
<protein>
    <recommendedName>
        <fullName evidence="1">non-specific serine/threonine protein kinase</fullName>
        <ecNumber evidence="1">2.7.11.1</ecNumber>
    </recommendedName>
</protein>
<dbReference type="EMBL" id="AZHC01000018">
    <property type="protein sequence ID" value="OAA40683.1"/>
    <property type="molecule type" value="Genomic_DNA"/>
</dbReference>
<dbReference type="PANTHER" id="PTHR22988">
    <property type="entry name" value="MYOTONIC DYSTROPHY S/T KINASE-RELATED"/>
    <property type="match status" value="1"/>
</dbReference>
<evidence type="ECO:0000256" key="2">
    <source>
        <dbReference type="ARBA" id="ARBA00022527"/>
    </source>
</evidence>
<dbReference type="GO" id="GO:0031032">
    <property type="term" value="P:actomyosin structure organization"/>
    <property type="evidence" value="ECO:0007669"/>
    <property type="project" value="TreeGrafter"/>
</dbReference>
<dbReference type="GO" id="GO:0005737">
    <property type="term" value="C:cytoplasm"/>
    <property type="evidence" value="ECO:0007669"/>
    <property type="project" value="TreeGrafter"/>
</dbReference>
<sequence>MDPRHESIMAGYKSGSELKLLGKGLAHLSHDRPTPSIFLTTSMQNYPQFAAQPQAHADASSDSSTALIHQFFNQNLGTDPRPSAFGLQGPPPARLRLLWVSLLKFYKRNPDRFGQNAHNYQKKCSQQATAFFKDSVKRAQERNQRDIKPDNILLDRGGHIKLTDFGLSTGFSRLHDNSYYQHLLQGKSDKSKPRSSLAIDQINLTRYLLATIIHSAVIGGLLARLYRELDTDSMFSNDIQLGPETEDIIRRLICNRENRISRSGAEELKAHPFFRREFHGLRRVRAPFEPRLTSDMDTTFFPTDEIDQTNIASRLEAQARETPLQGFTRDEPAFIGYTFKRFDANLR</sequence>
<reference evidence="10 11" key="1">
    <citation type="journal article" date="2016" name="Genome Biol. Evol.">
        <title>Divergent and convergent evolution of fungal pathogenicity.</title>
        <authorList>
            <person name="Shang Y."/>
            <person name="Xiao G."/>
            <person name="Zheng P."/>
            <person name="Cen K."/>
            <person name="Zhan S."/>
            <person name="Wang C."/>
        </authorList>
    </citation>
    <scope>NUCLEOTIDE SEQUENCE [LARGE SCALE GENOMIC DNA]</scope>
    <source>
        <strain evidence="10 11">RCEF 4871</strain>
    </source>
</reference>
<evidence type="ECO:0000259" key="8">
    <source>
        <dbReference type="PROSITE" id="PS50011"/>
    </source>
</evidence>
<dbReference type="GO" id="GO:0005524">
    <property type="term" value="F:ATP binding"/>
    <property type="evidence" value="ECO:0007669"/>
    <property type="project" value="UniProtKB-KW"/>
</dbReference>
<keyword evidence="3" id="KW-0808">Transferase</keyword>
<keyword evidence="6" id="KW-0067">ATP-binding</keyword>
<dbReference type="PROSITE" id="PS51285">
    <property type="entry name" value="AGC_KINASE_CTER"/>
    <property type="match status" value="1"/>
</dbReference>
<dbReference type="AlphaFoldDB" id="A0A162JDJ1"/>
<dbReference type="InterPro" id="IPR000961">
    <property type="entry name" value="AGC-kinase_C"/>
</dbReference>
<name>A0A162JDJ1_METRR</name>
<evidence type="ECO:0000256" key="7">
    <source>
        <dbReference type="ARBA" id="ARBA00038271"/>
    </source>
</evidence>
<dbReference type="STRING" id="1081105.A0A162JDJ1"/>
<evidence type="ECO:0000256" key="6">
    <source>
        <dbReference type="ARBA" id="ARBA00022840"/>
    </source>
</evidence>
<feature type="domain" description="Protein kinase" evidence="8">
    <location>
        <begin position="1"/>
        <end position="274"/>
    </location>
</feature>
<keyword evidence="5 10" id="KW-0418">Kinase</keyword>
<evidence type="ECO:0000256" key="3">
    <source>
        <dbReference type="ARBA" id="ARBA00022679"/>
    </source>
</evidence>
<comment type="caution">
    <text evidence="10">The sequence shown here is derived from an EMBL/GenBank/DDBJ whole genome shotgun (WGS) entry which is preliminary data.</text>
</comment>
<dbReference type="PROSITE" id="PS50011">
    <property type="entry name" value="PROTEIN_KINASE_DOM"/>
    <property type="match status" value="1"/>
</dbReference>
<evidence type="ECO:0000313" key="10">
    <source>
        <dbReference type="EMBL" id="OAA40683.1"/>
    </source>
</evidence>
<keyword evidence="2" id="KW-0723">Serine/threonine-protein kinase</keyword>
<evidence type="ECO:0000256" key="4">
    <source>
        <dbReference type="ARBA" id="ARBA00022741"/>
    </source>
</evidence>
<dbReference type="Proteomes" id="UP000243498">
    <property type="component" value="Unassembled WGS sequence"/>
</dbReference>
<dbReference type="InterPro" id="IPR000719">
    <property type="entry name" value="Prot_kinase_dom"/>
</dbReference>
<evidence type="ECO:0000259" key="9">
    <source>
        <dbReference type="PROSITE" id="PS51285"/>
    </source>
</evidence>
<dbReference type="GO" id="GO:0004674">
    <property type="term" value="F:protein serine/threonine kinase activity"/>
    <property type="evidence" value="ECO:0007669"/>
    <property type="project" value="UniProtKB-KW"/>
</dbReference>